<name>A0A9X1W6V5_9GAMM</name>
<evidence type="ECO:0000313" key="2">
    <source>
        <dbReference type="EMBL" id="MCJ0975658.1"/>
    </source>
</evidence>
<protein>
    <submittedName>
        <fullName evidence="2">Uncharacterized protein</fullName>
    </submittedName>
</protein>
<gene>
    <name evidence="2" type="ORF">MST27_20010</name>
</gene>
<dbReference type="Proteomes" id="UP001139682">
    <property type="component" value="Unassembled WGS sequence"/>
</dbReference>
<dbReference type="AlphaFoldDB" id="A0A9X1W6V5"/>
<accession>A0A9X1W6V5</accession>
<reference evidence="2" key="1">
    <citation type="submission" date="2022-03" db="EMBL/GenBank/DDBJ databases">
        <title>Pseudomonas marianensis sp. nov., a marine bacterium isolated from deep-sea sediments of the Mariana Trench.</title>
        <authorList>
            <person name="Wei Y."/>
        </authorList>
    </citation>
    <scope>NUCLEOTIDE SEQUENCE</scope>
    <source>
        <strain evidence="2">PS1</strain>
    </source>
</reference>
<proteinExistence type="predicted"/>
<keyword evidence="3" id="KW-1185">Reference proteome</keyword>
<evidence type="ECO:0000256" key="1">
    <source>
        <dbReference type="SAM" id="MobiDB-lite"/>
    </source>
</evidence>
<dbReference type="EMBL" id="JALGRD010000013">
    <property type="protein sequence ID" value="MCJ0975658.1"/>
    <property type="molecule type" value="Genomic_DNA"/>
</dbReference>
<feature type="non-terminal residue" evidence="2">
    <location>
        <position position="1"/>
    </location>
</feature>
<sequence>QRPKPLSTTPFHHPDHPTRAASNAQPPPCQLGAFYSNPPSVQALYLDNLLIYKWFFEGPAPEKVRIIGRHTGRSTHFSALQ</sequence>
<comment type="caution">
    <text evidence="2">The sequence shown here is derived from an EMBL/GenBank/DDBJ whole genome shotgun (WGS) entry which is preliminary data.</text>
</comment>
<feature type="compositionally biased region" description="Polar residues" evidence="1">
    <location>
        <begin position="1"/>
        <end position="10"/>
    </location>
</feature>
<evidence type="ECO:0000313" key="3">
    <source>
        <dbReference type="Proteomes" id="UP001139682"/>
    </source>
</evidence>
<organism evidence="2 3">
    <name type="scientific">Stutzerimonas marianensis</name>
    <dbReference type="NCBI Taxonomy" id="2929513"/>
    <lineage>
        <taxon>Bacteria</taxon>
        <taxon>Pseudomonadati</taxon>
        <taxon>Pseudomonadota</taxon>
        <taxon>Gammaproteobacteria</taxon>
        <taxon>Pseudomonadales</taxon>
        <taxon>Pseudomonadaceae</taxon>
        <taxon>Stutzerimonas</taxon>
    </lineage>
</organism>
<feature type="region of interest" description="Disordered" evidence="1">
    <location>
        <begin position="1"/>
        <end position="27"/>
    </location>
</feature>